<comment type="subcellular location">
    <subcellularLocation>
        <location evidence="1">Nucleus</location>
    </subcellularLocation>
</comment>
<dbReference type="PANTHER" id="PTHR14324">
    <property type="entry name" value="CONDENSIN-2 COMPLEX SUBUNIT H2"/>
    <property type="match status" value="1"/>
</dbReference>
<dbReference type="InterPro" id="IPR009378">
    <property type="entry name" value="H2_N"/>
</dbReference>
<dbReference type="Pfam" id="PF06278">
    <property type="entry name" value="CNDH2_N"/>
    <property type="match status" value="1"/>
</dbReference>
<organism evidence="6">
    <name type="scientific">Lygus hesperus</name>
    <name type="common">Western plant bug</name>
    <dbReference type="NCBI Taxonomy" id="30085"/>
    <lineage>
        <taxon>Eukaryota</taxon>
        <taxon>Metazoa</taxon>
        <taxon>Ecdysozoa</taxon>
        <taxon>Arthropoda</taxon>
        <taxon>Hexapoda</taxon>
        <taxon>Insecta</taxon>
        <taxon>Pterygota</taxon>
        <taxon>Neoptera</taxon>
        <taxon>Paraneoptera</taxon>
        <taxon>Hemiptera</taxon>
        <taxon>Heteroptera</taxon>
        <taxon>Panheteroptera</taxon>
        <taxon>Cimicomorpha</taxon>
        <taxon>Miridae</taxon>
        <taxon>Mirini</taxon>
        <taxon>Lygus</taxon>
    </lineage>
</organism>
<evidence type="ECO:0000313" key="6">
    <source>
        <dbReference type="EMBL" id="JAP97150.1"/>
    </source>
</evidence>
<dbReference type="InterPro" id="IPR031737">
    <property type="entry name" value="CNDH2_C"/>
</dbReference>
<dbReference type="PANTHER" id="PTHR14324:SF3">
    <property type="entry name" value="CONDENSIN-2 COMPLEX SUBUNIT H2"/>
    <property type="match status" value="1"/>
</dbReference>
<keyword evidence="3" id="KW-0539">Nucleus</keyword>
<dbReference type="GO" id="GO:0051306">
    <property type="term" value="P:mitotic sister chromatid separation"/>
    <property type="evidence" value="ECO:0007669"/>
    <property type="project" value="TreeGrafter"/>
</dbReference>
<evidence type="ECO:0000259" key="5">
    <source>
        <dbReference type="Pfam" id="PF16858"/>
    </source>
</evidence>
<feature type="domain" description="Condensin II complex subunit H2 N-terminal" evidence="4">
    <location>
        <begin position="8"/>
        <end position="112"/>
    </location>
</feature>
<dbReference type="EMBL" id="GDHC01021478">
    <property type="protein sequence ID" value="JAP97150.1"/>
    <property type="molecule type" value="Transcribed_RNA"/>
</dbReference>
<dbReference type="GO" id="GO:0005634">
    <property type="term" value="C:nucleus"/>
    <property type="evidence" value="ECO:0007669"/>
    <property type="project" value="UniProtKB-SubCell"/>
</dbReference>
<gene>
    <name evidence="6" type="primary">NCAPH2_1</name>
    <name evidence="7" type="synonym">NCAPH2_3</name>
    <name evidence="7" type="ORF">g.70740</name>
    <name evidence="6" type="ORF">g.70742</name>
</gene>
<feature type="domain" description="Condensin-2 complex subunit H2 C-terminal" evidence="5">
    <location>
        <begin position="431"/>
        <end position="555"/>
    </location>
</feature>
<reference evidence="6" key="1">
    <citation type="journal article" date="2016" name="Gigascience">
        <title>De novo construction of an expanded transcriptome assembly for the western tarnished plant bug, Lygus hesperus.</title>
        <authorList>
            <person name="Tassone E.E."/>
            <person name="Geib S.M."/>
            <person name="Hall B."/>
            <person name="Fabrick J.A."/>
            <person name="Brent C.S."/>
            <person name="Hull J.J."/>
        </authorList>
    </citation>
    <scope>NUCLEOTIDE SEQUENCE</scope>
</reference>
<dbReference type="EMBL" id="GDHC01003274">
    <property type="protein sequence ID" value="JAQ15355.1"/>
    <property type="molecule type" value="Transcribed_RNA"/>
</dbReference>
<evidence type="ECO:0000259" key="4">
    <source>
        <dbReference type="Pfam" id="PF06278"/>
    </source>
</evidence>
<evidence type="ECO:0000256" key="1">
    <source>
        <dbReference type="ARBA" id="ARBA00004123"/>
    </source>
</evidence>
<evidence type="ECO:0000256" key="3">
    <source>
        <dbReference type="ARBA" id="ARBA00023242"/>
    </source>
</evidence>
<evidence type="ECO:0000313" key="7">
    <source>
        <dbReference type="EMBL" id="JAQ15355.1"/>
    </source>
</evidence>
<dbReference type="InterPro" id="IPR031739">
    <property type="entry name" value="Ncaph2"/>
</dbReference>
<comment type="similarity">
    <text evidence="2">Belongs to the CND2 H2 (condensin-2 subunit 2) family.</text>
</comment>
<dbReference type="GO" id="GO:0010032">
    <property type="term" value="P:meiotic chromosome condensation"/>
    <property type="evidence" value="ECO:0007669"/>
    <property type="project" value="TreeGrafter"/>
</dbReference>
<accession>A0A146KKN3</accession>
<evidence type="ECO:0000256" key="2">
    <source>
        <dbReference type="ARBA" id="ARBA00007844"/>
    </source>
</evidence>
<dbReference type="GO" id="GO:0000796">
    <property type="term" value="C:condensin complex"/>
    <property type="evidence" value="ECO:0007669"/>
    <property type="project" value="TreeGrafter"/>
</dbReference>
<proteinExistence type="inferred from homology"/>
<dbReference type="GO" id="GO:0003682">
    <property type="term" value="F:chromatin binding"/>
    <property type="evidence" value="ECO:0007669"/>
    <property type="project" value="TreeGrafter"/>
</dbReference>
<dbReference type="Pfam" id="PF16858">
    <property type="entry name" value="CNDH2_C"/>
    <property type="match status" value="1"/>
</dbReference>
<sequence length="568" mass="64911">MAAAPAKYETLLRKTNQDELLKNWGLTLSAYLDDFMHHLQDHDHTNFSEAAMLLQNSTTFYCKRVDVVHKIIQELVVEVSNLRASSETEESKKSGPSAKRKKAVRSLELDDLQVMDYVPAEHSIDISIEKIAFRGVPAQIVLCTSMKALRKGGTSVTVYQSNGNMLGCKEEFRIFSKTYSDGTVNEDFNVDDETLINRVEECQEEEDYDDLRDDSFHMDHEEMVPEAILPEPESELSTRIPEKTALPLSPSLPITTKECRAAVKPTRKKNFDWEPFPFDVKVVCKPLKIIDRIAMHEMLESEETVEADQTVKSRKRKRKKDKEVDKVVETVKLTWIDMAIKDGSVDANNNRIQLEIENRKKLCKSRAKAAQSNILDDQLDHVIEAEDDHEPDDFEGLIDDNDAAICSAPLTQVEEIISEELPDLYGDEALKAIEKFKENRREHANRATEVAKRVAAWHESIMPVLDAAESRSKFDVHEYGSRILTVFPDGDHKSFRPFRNVVVEQPKNEICRYFLSTLMLANTYNLEIRKSEPGPLVKDCVELRLITKVRHHEEMDEALRVTSEECGS</sequence>
<protein>
    <submittedName>
        <fullName evidence="6">Condensin-2 complex subunit H2</fullName>
    </submittedName>
</protein>
<name>A0A146KKN3_LYGHE</name>
<dbReference type="AlphaFoldDB" id="A0A146KKN3"/>